<keyword evidence="4" id="KW-1185">Reference proteome</keyword>
<organism evidence="3 4">
    <name type="scientific">Dimorphilus gyrociliatus</name>
    <dbReference type="NCBI Taxonomy" id="2664684"/>
    <lineage>
        <taxon>Eukaryota</taxon>
        <taxon>Metazoa</taxon>
        <taxon>Spiralia</taxon>
        <taxon>Lophotrochozoa</taxon>
        <taxon>Annelida</taxon>
        <taxon>Polychaeta</taxon>
        <taxon>Polychaeta incertae sedis</taxon>
        <taxon>Dinophilidae</taxon>
        <taxon>Dimorphilus</taxon>
    </lineage>
</organism>
<dbReference type="OrthoDB" id="2398163at2759"/>
<dbReference type="Proteomes" id="UP000549394">
    <property type="component" value="Unassembled WGS sequence"/>
</dbReference>
<evidence type="ECO:0000313" key="4">
    <source>
        <dbReference type="Proteomes" id="UP000549394"/>
    </source>
</evidence>
<sequence length="254" mass="28921">MIGWEHLPVFFLENVMIYLSLSDFLKGALTCKSWFSVFEDENSEVWRYLCSKKMNEEIMKSDICMNLPTYKSKLRACYYAWNPLDCSRNMYVKANNFTIHRNPVAQSTDGCRGKFGATYGRHCWEIWWEGPLGTVAVVGVALKQAVMQCHGYIPLLGSDNNSWGWNIVDNHILHNGIIQGNYPALNNAPKYQVGDRIRLMVDCEKRTVHFEKNYEFLGVAFKGLPEGVSFFPAISAVYGNTEVSMVYLGPPLDG</sequence>
<dbReference type="EMBL" id="CAJFCJ010000001">
    <property type="protein sequence ID" value="CAD5111376.1"/>
    <property type="molecule type" value="Genomic_DNA"/>
</dbReference>
<dbReference type="PANTHER" id="PTHR12245">
    <property type="entry name" value="SPRY DOMAIN CONTAINING SOCS BOX PROTEIN"/>
    <property type="match status" value="1"/>
</dbReference>
<dbReference type="InterPro" id="IPR003877">
    <property type="entry name" value="SPRY_dom"/>
</dbReference>
<dbReference type="InterPro" id="IPR050672">
    <property type="entry name" value="FBXO45-Fsn/SPSB_families"/>
</dbReference>
<dbReference type="PROSITE" id="PS50181">
    <property type="entry name" value="FBOX"/>
    <property type="match status" value="1"/>
</dbReference>
<dbReference type="GO" id="GO:0060386">
    <property type="term" value="P:synapse assembly involved in innervation"/>
    <property type="evidence" value="ECO:0007669"/>
    <property type="project" value="TreeGrafter"/>
</dbReference>
<dbReference type="Pfam" id="PF12937">
    <property type="entry name" value="F-box-like"/>
    <property type="match status" value="1"/>
</dbReference>
<gene>
    <name evidence="3" type="ORF">DGYR_LOCUS680</name>
</gene>
<protein>
    <submittedName>
        <fullName evidence="3">DgyrCDS692</fullName>
    </submittedName>
</protein>
<dbReference type="InterPro" id="IPR001810">
    <property type="entry name" value="F-box_dom"/>
</dbReference>
<dbReference type="Gene3D" id="1.20.1280.50">
    <property type="match status" value="1"/>
</dbReference>
<dbReference type="PANTHER" id="PTHR12245:SF7">
    <property type="entry name" value="F-BOX_SPRY DOMAIN-CONTAINING PROTEIN 1"/>
    <property type="match status" value="1"/>
</dbReference>
<dbReference type="AlphaFoldDB" id="A0A7I8V6X8"/>
<dbReference type="InterPro" id="IPR001870">
    <property type="entry name" value="B30.2/SPRY"/>
</dbReference>
<dbReference type="SMART" id="SM00449">
    <property type="entry name" value="SPRY"/>
    <property type="match status" value="1"/>
</dbReference>
<feature type="domain" description="B30.2/SPRY" evidence="2">
    <location>
        <begin position="59"/>
        <end position="252"/>
    </location>
</feature>
<dbReference type="SUPFAM" id="SSF81383">
    <property type="entry name" value="F-box domain"/>
    <property type="match status" value="1"/>
</dbReference>
<name>A0A7I8V6X8_9ANNE</name>
<comment type="caution">
    <text evidence="3">The sequence shown here is derived from an EMBL/GenBank/DDBJ whole genome shotgun (WGS) entry which is preliminary data.</text>
</comment>
<dbReference type="Pfam" id="PF00622">
    <property type="entry name" value="SPRY"/>
    <property type="match status" value="1"/>
</dbReference>
<accession>A0A7I8V6X8</accession>
<dbReference type="GO" id="GO:0045202">
    <property type="term" value="C:synapse"/>
    <property type="evidence" value="ECO:0007669"/>
    <property type="project" value="TreeGrafter"/>
</dbReference>
<dbReference type="InterPro" id="IPR043136">
    <property type="entry name" value="B30.2/SPRY_sf"/>
</dbReference>
<dbReference type="GO" id="GO:0019005">
    <property type="term" value="C:SCF ubiquitin ligase complex"/>
    <property type="evidence" value="ECO:0007669"/>
    <property type="project" value="TreeGrafter"/>
</dbReference>
<evidence type="ECO:0000259" key="2">
    <source>
        <dbReference type="PROSITE" id="PS50188"/>
    </source>
</evidence>
<feature type="domain" description="F-box" evidence="1">
    <location>
        <begin position="1"/>
        <end position="49"/>
    </location>
</feature>
<dbReference type="PROSITE" id="PS50188">
    <property type="entry name" value="B302_SPRY"/>
    <property type="match status" value="1"/>
</dbReference>
<dbReference type="InterPro" id="IPR036047">
    <property type="entry name" value="F-box-like_dom_sf"/>
</dbReference>
<dbReference type="InterPro" id="IPR013320">
    <property type="entry name" value="ConA-like_dom_sf"/>
</dbReference>
<dbReference type="Gene3D" id="2.60.120.920">
    <property type="match status" value="1"/>
</dbReference>
<evidence type="ECO:0000259" key="1">
    <source>
        <dbReference type="PROSITE" id="PS50181"/>
    </source>
</evidence>
<dbReference type="SUPFAM" id="SSF49899">
    <property type="entry name" value="Concanavalin A-like lectins/glucanases"/>
    <property type="match status" value="1"/>
</dbReference>
<reference evidence="3 4" key="1">
    <citation type="submission" date="2020-08" db="EMBL/GenBank/DDBJ databases">
        <authorList>
            <person name="Hejnol A."/>
        </authorList>
    </citation>
    <scope>NUCLEOTIDE SEQUENCE [LARGE SCALE GENOMIC DNA]</scope>
</reference>
<evidence type="ECO:0000313" key="3">
    <source>
        <dbReference type="EMBL" id="CAD5111376.1"/>
    </source>
</evidence>
<dbReference type="GO" id="GO:0043161">
    <property type="term" value="P:proteasome-mediated ubiquitin-dependent protein catabolic process"/>
    <property type="evidence" value="ECO:0007669"/>
    <property type="project" value="TreeGrafter"/>
</dbReference>
<proteinExistence type="predicted"/>